<dbReference type="SUPFAM" id="SSF82784">
    <property type="entry name" value="OsmC-like"/>
    <property type="match status" value="1"/>
</dbReference>
<evidence type="ECO:0000313" key="1">
    <source>
        <dbReference type="EMBL" id="GAN78138.1"/>
    </source>
</evidence>
<accession>A0A0D6PAB6</accession>
<keyword evidence="2" id="KW-1185">Reference proteome</keyword>
<dbReference type="AlphaFoldDB" id="A0A0D6PAB6"/>
<dbReference type="PANTHER" id="PTHR42830:SF2">
    <property type="entry name" value="OSMC_OHR FAMILY PROTEIN"/>
    <property type="match status" value="1"/>
</dbReference>
<dbReference type="InterPro" id="IPR052707">
    <property type="entry name" value="OsmC_Ohr_Peroxiredoxin"/>
</dbReference>
<dbReference type="InterPro" id="IPR036102">
    <property type="entry name" value="OsmC/Ohrsf"/>
</dbReference>
<comment type="caution">
    <text evidence="1">The sequence shown here is derived from an EMBL/GenBank/DDBJ whole genome shotgun (WGS) entry which is preliminary data.</text>
</comment>
<dbReference type="RefSeq" id="WP_048862568.1">
    <property type="nucleotide sequence ID" value="NZ_BANB01000642.1"/>
</dbReference>
<organism evidence="1 2">
    <name type="scientific">Acidisphaera rubrifaciens HS-AP3</name>
    <dbReference type="NCBI Taxonomy" id="1231350"/>
    <lineage>
        <taxon>Bacteria</taxon>
        <taxon>Pseudomonadati</taxon>
        <taxon>Pseudomonadota</taxon>
        <taxon>Alphaproteobacteria</taxon>
        <taxon>Acetobacterales</taxon>
        <taxon>Acetobacteraceae</taxon>
        <taxon>Acidisphaera</taxon>
    </lineage>
</organism>
<dbReference type="PANTHER" id="PTHR42830">
    <property type="entry name" value="OSMOTICALLY INDUCIBLE FAMILY PROTEIN"/>
    <property type="match status" value="1"/>
</dbReference>
<reference evidence="1 2" key="1">
    <citation type="submission" date="2012-11" db="EMBL/GenBank/DDBJ databases">
        <title>Whole genome sequence of Acidisphaera rubrifaciens HS-AP3.</title>
        <authorList>
            <person name="Azuma Y."/>
            <person name="Higashiura N."/>
            <person name="Hirakawa H."/>
            <person name="Matsushita K."/>
        </authorList>
    </citation>
    <scope>NUCLEOTIDE SEQUENCE [LARGE SCALE GENOMIC DNA]</scope>
    <source>
        <strain evidence="1 2">HS-AP3</strain>
    </source>
</reference>
<protein>
    <submittedName>
        <fullName evidence="1">Osmotically inducible peroxiredoxin OsmC</fullName>
    </submittedName>
</protein>
<dbReference type="InterPro" id="IPR015946">
    <property type="entry name" value="KH_dom-like_a/b"/>
</dbReference>
<dbReference type="InterPro" id="IPR003718">
    <property type="entry name" value="OsmC/Ohr_fam"/>
</dbReference>
<evidence type="ECO:0000313" key="2">
    <source>
        <dbReference type="Proteomes" id="UP000032680"/>
    </source>
</evidence>
<dbReference type="Proteomes" id="UP000032680">
    <property type="component" value="Unassembled WGS sequence"/>
</dbReference>
<name>A0A0D6PAB6_9PROT</name>
<dbReference type="EMBL" id="BANB01000642">
    <property type="protein sequence ID" value="GAN78138.1"/>
    <property type="molecule type" value="Genomic_DNA"/>
</dbReference>
<dbReference type="OrthoDB" id="9795405at2"/>
<dbReference type="Pfam" id="PF02566">
    <property type="entry name" value="OsmC"/>
    <property type="match status" value="1"/>
</dbReference>
<proteinExistence type="predicted"/>
<sequence>MAAHRYAVRLDWSGARGTGTTGYRAYGREHVLRAPGKPDIGGSADPQFHGDAAAWNPEELLVGALSACHMLWFLHLAAEAGVVVTAYADAAEGVMETTPDGSGRFTGVTLRPAVTTRDPAEPAHLTALHAAAHERCFVANSMNFPVVITPASESA</sequence>
<gene>
    <name evidence="1" type="ORF">Asru_0642_02</name>
</gene>
<dbReference type="Gene3D" id="3.30.300.20">
    <property type="match status" value="1"/>
</dbReference>